<dbReference type="PATRIC" id="fig|28092.6.peg.1253"/>
<comment type="caution">
    <text evidence="4">The sequence shown here is derived from an EMBL/GenBank/DDBJ whole genome shotgun (WGS) entry which is preliminary data.</text>
</comment>
<keyword evidence="2" id="KW-0812">Transmembrane</keyword>
<feature type="transmembrane region" description="Helical" evidence="2">
    <location>
        <begin position="104"/>
        <end position="127"/>
    </location>
</feature>
<dbReference type="Pfam" id="PF04892">
    <property type="entry name" value="VanZ"/>
    <property type="match status" value="1"/>
</dbReference>
<feature type="transmembrane region" description="Helical" evidence="2">
    <location>
        <begin position="139"/>
        <end position="159"/>
    </location>
</feature>
<dbReference type="InterPro" id="IPR006976">
    <property type="entry name" value="VanZ-like"/>
</dbReference>
<dbReference type="STRING" id="28092.WM40_05270"/>
<evidence type="ECO:0000313" key="4">
    <source>
        <dbReference type="EMBL" id="KKB64501.1"/>
    </source>
</evidence>
<feature type="region of interest" description="Disordered" evidence="1">
    <location>
        <begin position="1"/>
        <end position="26"/>
    </location>
</feature>
<keyword evidence="5" id="KW-1185">Reference proteome</keyword>
<feature type="transmembrane region" description="Helical" evidence="2">
    <location>
        <begin position="180"/>
        <end position="200"/>
    </location>
</feature>
<accession>A0A0F5K304</accession>
<feature type="transmembrane region" description="Helical" evidence="2">
    <location>
        <begin position="72"/>
        <end position="97"/>
    </location>
</feature>
<gene>
    <name evidence="4" type="ORF">WM40_05270</name>
</gene>
<feature type="transmembrane region" description="Helical" evidence="2">
    <location>
        <begin position="332"/>
        <end position="354"/>
    </location>
</feature>
<dbReference type="Proteomes" id="UP000033618">
    <property type="component" value="Unassembled WGS sequence"/>
</dbReference>
<feature type="transmembrane region" description="Helical" evidence="2">
    <location>
        <begin position="244"/>
        <end position="263"/>
    </location>
</feature>
<dbReference type="EMBL" id="LAQU01000004">
    <property type="protein sequence ID" value="KKB64501.1"/>
    <property type="molecule type" value="Genomic_DNA"/>
</dbReference>
<keyword evidence="2" id="KW-0472">Membrane</keyword>
<proteinExistence type="predicted"/>
<feature type="transmembrane region" description="Helical" evidence="2">
    <location>
        <begin position="275"/>
        <end position="293"/>
    </location>
</feature>
<evidence type="ECO:0000259" key="3">
    <source>
        <dbReference type="Pfam" id="PF04892"/>
    </source>
</evidence>
<sequence length="409" mass="45255">MRNGKPPHAQSSVVPPEHQTDKPWRRRASPLARQALAWWVALVMYGSLYPMTGWTDIGVGPFAYLSAPIPRWLTPFDLITNVLGYVPLGVFVVLAVYPRLRGASAVLAALLSGVILSGAMEAVQTYLPTRVASNLDLATNAVGALIGGVVAAPFVGALLDRGWLRRKRFQWFERHSGKSIALLLLWPLAQMYPQPFLLGIGDWPRRIWDLADPATTDAILDFVPGLSAFADAFPDALASWTDSHVWEAIITTLGVLGAGLFASLPIRAQAPRYRLIYGMLISALVVKTVANGVQSSGDWRNWFDWTTDGAITGLLAGALILPFFLRQRLRSRALWASATLLVSLLLVNLLPLNPYWPGVQMSWRQGEYRHLNDLAQWLAGVWPYAALLWLAASAERDWLSAQARRRRPH</sequence>
<dbReference type="RefSeq" id="WP_046152433.1">
    <property type="nucleotide sequence ID" value="NZ_JAIFTJ010000024.1"/>
</dbReference>
<feature type="transmembrane region" description="Helical" evidence="2">
    <location>
        <begin position="35"/>
        <end position="52"/>
    </location>
</feature>
<feature type="transmembrane region" description="Helical" evidence="2">
    <location>
        <begin position="374"/>
        <end position="392"/>
    </location>
</feature>
<feature type="transmembrane region" description="Helical" evidence="2">
    <location>
        <begin position="305"/>
        <end position="325"/>
    </location>
</feature>
<name>A0A0F5K304_9BURK</name>
<feature type="domain" description="VanZ-like" evidence="3">
    <location>
        <begin position="60"/>
        <end position="151"/>
    </location>
</feature>
<dbReference type="AlphaFoldDB" id="A0A0F5K304"/>
<protein>
    <recommendedName>
        <fullName evidence="3">VanZ-like domain-containing protein</fullName>
    </recommendedName>
</protein>
<evidence type="ECO:0000256" key="1">
    <source>
        <dbReference type="SAM" id="MobiDB-lite"/>
    </source>
</evidence>
<organism evidence="4 5">
    <name type="scientific">Robbsia andropogonis</name>
    <dbReference type="NCBI Taxonomy" id="28092"/>
    <lineage>
        <taxon>Bacteria</taxon>
        <taxon>Pseudomonadati</taxon>
        <taxon>Pseudomonadota</taxon>
        <taxon>Betaproteobacteria</taxon>
        <taxon>Burkholderiales</taxon>
        <taxon>Burkholderiaceae</taxon>
        <taxon>Robbsia</taxon>
    </lineage>
</organism>
<evidence type="ECO:0000313" key="5">
    <source>
        <dbReference type="Proteomes" id="UP000033618"/>
    </source>
</evidence>
<reference evidence="4 5" key="1">
    <citation type="submission" date="2015-03" db="EMBL/GenBank/DDBJ databases">
        <title>Draft Genome Sequence of Burkholderia andropogonis type strain ICMP2807, isolated from Sorghum bicolor.</title>
        <authorList>
            <person name="Lopes-Santos L."/>
            <person name="Castro D.B."/>
            <person name="Ottoboni L.M."/>
            <person name="Park D."/>
            <person name="Weirc B.S."/>
            <person name="Destefano S.A."/>
        </authorList>
    </citation>
    <scope>NUCLEOTIDE SEQUENCE [LARGE SCALE GENOMIC DNA]</scope>
    <source>
        <strain evidence="4 5">ICMP2807</strain>
    </source>
</reference>
<evidence type="ECO:0000256" key="2">
    <source>
        <dbReference type="SAM" id="Phobius"/>
    </source>
</evidence>
<keyword evidence="2" id="KW-1133">Transmembrane helix</keyword>